<dbReference type="RefSeq" id="WP_013796930.1">
    <property type="nucleotide sequence ID" value="NC_015559.1"/>
</dbReference>
<evidence type="ECO:0000313" key="4">
    <source>
        <dbReference type="Proteomes" id="UP000009230"/>
    </source>
</evidence>
<proteinExistence type="predicted"/>
<organism evidence="3 4">
    <name type="scientific">Marinomonas posidonica (strain CECT 7376 / NCIMB 14433 / IVIA-Po-181)</name>
    <dbReference type="NCBI Taxonomy" id="491952"/>
    <lineage>
        <taxon>Bacteria</taxon>
        <taxon>Pseudomonadati</taxon>
        <taxon>Pseudomonadota</taxon>
        <taxon>Gammaproteobacteria</taxon>
        <taxon>Oceanospirillales</taxon>
        <taxon>Oceanospirillaceae</taxon>
        <taxon>Marinomonas</taxon>
    </lineage>
</organism>
<keyword evidence="2" id="KW-0732">Signal</keyword>
<feature type="transmembrane region" description="Helical" evidence="1">
    <location>
        <begin position="39"/>
        <end position="55"/>
    </location>
</feature>
<dbReference type="KEGG" id="mpc:Mar181_2424"/>
<keyword evidence="1" id="KW-1133">Transmembrane helix</keyword>
<sequence>MKSAVTSIVAALCLALMSSMLLAHPGHDHAHWSSELIHMLTWLAIASVIVGGLIYKQVLGRKDSKQEDKNHDA</sequence>
<dbReference type="AlphaFoldDB" id="F6CW96"/>
<evidence type="ECO:0000256" key="2">
    <source>
        <dbReference type="SAM" id="SignalP"/>
    </source>
</evidence>
<evidence type="ECO:0000313" key="3">
    <source>
        <dbReference type="EMBL" id="AEF55457.1"/>
    </source>
</evidence>
<feature type="signal peptide" evidence="2">
    <location>
        <begin position="1"/>
        <end position="23"/>
    </location>
</feature>
<evidence type="ECO:0000256" key="1">
    <source>
        <dbReference type="SAM" id="Phobius"/>
    </source>
</evidence>
<keyword evidence="1" id="KW-0812">Transmembrane</keyword>
<reference evidence="3 4" key="1">
    <citation type="journal article" date="2012" name="Stand. Genomic Sci.">
        <title>Complete genome sequence of Marinomonas posidonica type strain (IVIA-Po-181(T)).</title>
        <authorList>
            <person name="Lucas-Elio P."/>
            <person name="Goodwin L."/>
            <person name="Woyke T."/>
            <person name="Pitluck S."/>
            <person name="Nolan M."/>
            <person name="Kyrpides N.C."/>
            <person name="Detter J.C."/>
            <person name="Copeland A."/>
            <person name="Lu M."/>
            <person name="Bruce D."/>
            <person name="Detter C."/>
            <person name="Tapia R."/>
            <person name="Han S."/>
            <person name="Land M.L."/>
            <person name="Ivanova N."/>
            <person name="Mikhailova N."/>
            <person name="Johnston A.W."/>
            <person name="Sanchez-Amat A."/>
        </authorList>
    </citation>
    <scope>NUCLEOTIDE SEQUENCE [LARGE SCALE GENOMIC DNA]</scope>
    <source>
        <strain evidence="4">CECT 7376 / NCIMB 14433 / IVIA-Po-181</strain>
    </source>
</reference>
<gene>
    <name evidence="3" type="ordered locus">Mar181_2424</name>
</gene>
<dbReference type="OrthoDB" id="5918117at2"/>
<keyword evidence="1" id="KW-0472">Membrane</keyword>
<accession>F6CW96</accession>
<dbReference type="HOGENOM" id="CLU_204336_0_0_6"/>
<name>F6CW96_MARPP</name>
<keyword evidence="4" id="KW-1185">Reference proteome</keyword>
<protein>
    <submittedName>
        <fullName evidence="3">Uncharacterized protein</fullName>
    </submittedName>
</protein>
<dbReference type="STRING" id="491952.Mar181_2424"/>
<feature type="chain" id="PRO_5003332743" evidence="2">
    <location>
        <begin position="24"/>
        <end position="73"/>
    </location>
</feature>
<dbReference type="EMBL" id="CP002771">
    <property type="protein sequence ID" value="AEF55457.1"/>
    <property type="molecule type" value="Genomic_DNA"/>
</dbReference>
<dbReference type="Proteomes" id="UP000009230">
    <property type="component" value="Chromosome"/>
</dbReference>